<comment type="caution">
    <text evidence="1">The sequence shown here is derived from an EMBL/GenBank/DDBJ whole genome shotgun (WGS) entry which is preliminary data.</text>
</comment>
<name>A0A9W7GNT0_9STRA</name>
<sequence>ELLRRYKEAGGGRMDIVNGLEWRVWCEEFLERRNKKKGRDKVGRGEVVGELKVKYLEWMEEQGFKGVKDFMWEKVLRRGRGG</sequence>
<evidence type="ECO:0000313" key="1">
    <source>
        <dbReference type="EMBL" id="GMI48156.1"/>
    </source>
</evidence>
<reference evidence="2" key="1">
    <citation type="journal article" date="2023" name="Commun. Biol.">
        <title>Genome analysis of Parmales, the sister group of diatoms, reveals the evolutionary specialization of diatoms from phago-mixotrophs to photoautotrophs.</title>
        <authorList>
            <person name="Ban H."/>
            <person name="Sato S."/>
            <person name="Yoshikawa S."/>
            <person name="Yamada K."/>
            <person name="Nakamura Y."/>
            <person name="Ichinomiya M."/>
            <person name="Sato N."/>
            <person name="Blanc-Mathieu R."/>
            <person name="Endo H."/>
            <person name="Kuwata A."/>
            <person name="Ogata H."/>
        </authorList>
    </citation>
    <scope>NUCLEOTIDE SEQUENCE [LARGE SCALE GENOMIC DNA]</scope>
</reference>
<feature type="non-terminal residue" evidence="1">
    <location>
        <position position="1"/>
    </location>
</feature>
<keyword evidence="2" id="KW-1185">Reference proteome</keyword>
<proteinExistence type="predicted"/>
<accession>A0A9W7GNT0</accession>
<evidence type="ECO:0000313" key="2">
    <source>
        <dbReference type="Proteomes" id="UP001165065"/>
    </source>
</evidence>
<organism evidence="1 2">
    <name type="scientific">Triparma columacea</name>
    <dbReference type="NCBI Taxonomy" id="722753"/>
    <lineage>
        <taxon>Eukaryota</taxon>
        <taxon>Sar</taxon>
        <taxon>Stramenopiles</taxon>
        <taxon>Ochrophyta</taxon>
        <taxon>Bolidophyceae</taxon>
        <taxon>Parmales</taxon>
        <taxon>Triparmaceae</taxon>
        <taxon>Triparma</taxon>
    </lineage>
</organism>
<dbReference type="Proteomes" id="UP001165065">
    <property type="component" value="Unassembled WGS sequence"/>
</dbReference>
<gene>
    <name evidence="1" type="ORF">TrCOL_g12100</name>
</gene>
<dbReference type="AlphaFoldDB" id="A0A9W7GNT0"/>
<dbReference type="EMBL" id="BRYA01000376">
    <property type="protein sequence ID" value="GMI48156.1"/>
    <property type="molecule type" value="Genomic_DNA"/>
</dbReference>
<protein>
    <submittedName>
        <fullName evidence="1">Uncharacterized protein</fullName>
    </submittedName>
</protein>